<comment type="similarity">
    <text evidence="2 9">Belongs to the short-chain dehydrogenases/reductases (SDR) family.</text>
</comment>
<evidence type="ECO:0000256" key="8">
    <source>
        <dbReference type="PIRSR" id="PIRSR611284-2"/>
    </source>
</evidence>
<keyword evidence="9" id="KW-0275">Fatty acid biosynthesis</keyword>
<dbReference type="SUPFAM" id="SSF51735">
    <property type="entry name" value="NAD(P)-binding Rossmann-fold domains"/>
    <property type="match status" value="1"/>
</dbReference>
<comment type="caution">
    <text evidence="11">The sequence shown here is derived from an EMBL/GenBank/DDBJ whole genome shotgun (WGS) entry which is preliminary data.</text>
</comment>
<keyword evidence="4 8" id="KW-0521">NADP</keyword>
<comment type="catalytic activity">
    <reaction evidence="6 9">
        <text>a (3R)-hydroxyacyl-[ACP] + NADP(+) = a 3-oxoacyl-[ACP] + NADPH + H(+)</text>
        <dbReference type="Rhea" id="RHEA:17397"/>
        <dbReference type="Rhea" id="RHEA-COMP:9916"/>
        <dbReference type="Rhea" id="RHEA-COMP:9945"/>
        <dbReference type="ChEBI" id="CHEBI:15378"/>
        <dbReference type="ChEBI" id="CHEBI:57783"/>
        <dbReference type="ChEBI" id="CHEBI:58349"/>
        <dbReference type="ChEBI" id="CHEBI:78776"/>
        <dbReference type="ChEBI" id="CHEBI:78827"/>
        <dbReference type="EC" id="1.1.1.100"/>
    </reaction>
</comment>
<dbReference type="GO" id="GO:0004316">
    <property type="term" value="F:3-oxoacyl-[acyl-carrier-protein] reductase (NADPH) activity"/>
    <property type="evidence" value="ECO:0007669"/>
    <property type="project" value="UniProtKB-UniRule"/>
</dbReference>
<sequence length="248" mass="26455">MESMNHKVALVTGAGKGIGKAIALAFAQAGYQVAVNYNGSKERAMEVVETIRSYGVCAQAFQADVSQEDDVKAMVDAVVETFGRIDVLVNNSGITKDGLMLRMSSEDFHKVIAVNLEGTFHCLRHVSRIMMKQRSGSIINMASVVGLIGNAGQANYAASKAGVIGLTKSAARELALRHIRVNAIAPGFIETDMTAKLAEKDQQKMMEQIPLRSFGKPEDVASVCVALASDAFGYVTGQVIHVDGGMVM</sequence>
<evidence type="ECO:0000256" key="7">
    <source>
        <dbReference type="PIRSR" id="PIRSR611284-1"/>
    </source>
</evidence>
<proteinExistence type="inferred from homology"/>
<evidence type="ECO:0000256" key="2">
    <source>
        <dbReference type="ARBA" id="ARBA00006484"/>
    </source>
</evidence>
<dbReference type="GO" id="GO:0051287">
    <property type="term" value="F:NAD binding"/>
    <property type="evidence" value="ECO:0007669"/>
    <property type="project" value="UniProtKB-UniRule"/>
</dbReference>
<dbReference type="InterPro" id="IPR002347">
    <property type="entry name" value="SDR_fam"/>
</dbReference>
<dbReference type="PRINTS" id="PR00080">
    <property type="entry name" value="SDRFAMILY"/>
</dbReference>
<gene>
    <name evidence="11" type="ORF">HNQ43_000923</name>
</gene>
<evidence type="ECO:0000256" key="4">
    <source>
        <dbReference type="ARBA" id="ARBA00022857"/>
    </source>
</evidence>
<dbReference type="NCBIfam" id="NF009466">
    <property type="entry name" value="PRK12826.1-2"/>
    <property type="match status" value="1"/>
</dbReference>
<dbReference type="InterPro" id="IPR050259">
    <property type="entry name" value="SDR"/>
</dbReference>
<evidence type="ECO:0000256" key="9">
    <source>
        <dbReference type="RuleBase" id="RU366074"/>
    </source>
</evidence>
<dbReference type="PROSITE" id="PS00061">
    <property type="entry name" value="ADH_SHORT"/>
    <property type="match status" value="1"/>
</dbReference>
<dbReference type="PANTHER" id="PTHR42879">
    <property type="entry name" value="3-OXOACYL-(ACYL-CARRIER-PROTEIN) REDUCTASE"/>
    <property type="match status" value="1"/>
</dbReference>
<comment type="function">
    <text evidence="9">Catalyzes the NADPH-dependent reduction of beta-ketoacyl-ACP substrates to beta-hydroxyacyl-ACP products, the first reductive step in the elongation cycle of fatty acid biosynthesis.</text>
</comment>
<evidence type="ECO:0000313" key="11">
    <source>
        <dbReference type="EMBL" id="MBB5184877.1"/>
    </source>
</evidence>
<name>A0A7W8D2I2_9FIRM</name>
<dbReference type="AlphaFoldDB" id="A0A7W8D2I2"/>
<dbReference type="InterPro" id="IPR020904">
    <property type="entry name" value="Sc_DH/Rdtase_CS"/>
</dbReference>
<keyword evidence="9" id="KW-0444">Lipid biosynthesis</keyword>
<dbReference type="PRINTS" id="PR00081">
    <property type="entry name" value="GDHRDH"/>
</dbReference>
<dbReference type="InterPro" id="IPR036291">
    <property type="entry name" value="NAD(P)-bd_dom_sf"/>
</dbReference>
<evidence type="ECO:0000256" key="5">
    <source>
        <dbReference type="ARBA" id="ARBA00023002"/>
    </source>
</evidence>
<keyword evidence="9" id="KW-0443">Lipid metabolism</keyword>
<dbReference type="Gene3D" id="3.40.50.720">
    <property type="entry name" value="NAD(P)-binding Rossmann-like Domain"/>
    <property type="match status" value="1"/>
</dbReference>
<dbReference type="SMART" id="SM00822">
    <property type="entry name" value="PKS_KR"/>
    <property type="match status" value="1"/>
</dbReference>
<evidence type="ECO:0000256" key="3">
    <source>
        <dbReference type="ARBA" id="ARBA00012948"/>
    </source>
</evidence>
<evidence type="ECO:0000256" key="1">
    <source>
        <dbReference type="ARBA" id="ARBA00005194"/>
    </source>
</evidence>
<feature type="active site" description="Proton acceptor" evidence="7">
    <location>
        <position position="156"/>
    </location>
</feature>
<dbReference type="EMBL" id="JACHHD010000007">
    <property type="protein sequence ID" value="MBB5184877.1"/>
    <property type="molecule type" value="Genomic_DNA"/>
</dbReference>
<dbReference type="InterPro" id="IPR011284">
    <property type="entry name" value="3oxo_ACP_reduc"/>
</dbReference>
<feature type="binding site" evidence="8">
    <location>
        <position position="189"/>
    </location>
    <ligand>
        <name>NADP(+)</name>
        <dbReference type="ChEBI" id="CHEBI:58349"/>
    </ligand>
</feature>
<organism evidence="11 12">
    <name type="scientific">Faecalicoccus acidiformans</name>
    <dbReference type="NCBI Taxonomy" id="915173"/>
    <lineage>
        <taxon>Bacteria</taxon>
        <taxon>Bacillati</taxon>
        <taxon>Bacillota</taxon>
        <taxon>Erysipelotrichia</taxon>
        <taxon>Erysipelotrichales</taxon>
        <taxon>Erysipelotrichaceae</taxon>
        <taxon>Faecalicoccus</taxon>
    </lineage>
</organism>
<feature type="binding site" evidence="8">
    <location>
        <begin position="156"/>
        <end position="160"/>
    </location>
    <ligand>
        <name>NADP(+)</name>
        <dbReference type="ChEBI" id="CHEBI:58349"/>
    </ligand>
</feature>
<dbReference type="CDD" id="cd05333">
    <property type="entry name" value="BKR_SDR_c"/>
    <property type="match status" value="1"/>
</dbReference>
<feature type="domain" description="Ketoreductase" evidence="10">
    <location>
        <begin position="7"/>
        <end position="187"/>
    </location>
</feature>
<feature type="binding site" evidence="8">
    <location>
        <position position="91"/>
    </location>
    <ligand>
        <name>NADP(+)</name>
        <dbReference type="ChEBI" id="CHEBI:58349"/>
    </ligand>
</feature>
<dbReference type="FunFam" id="3.40.50.720:FF:000115">
    <property type="entry name" value="3-oxoacyl-[acyl-carrier-protein] reductase FabG"/>
    <property type="match status" value="1"/>
</dbReference>
<evidence type="ECO:0000256" key="6">
    <source>
        <dbReference type="ARBA" id="ARBA00048508"/>
    </source>
</evidence>
<evidence type="ECO:0000259" key="10">
    <source>
        <dbReference type="SMART" id="SM00822"/>
    </source>
</evidence>
<dbReference type="EC" id="1.1.1.100" evidence="3 9"/>
<comment type="pathway">
    <text evidence="1 9">Lipid metabolism; fatty acid biosynthesis.</text>
</comment>
<dbReference type="UniPathway" id="UPA00094"/>
<evidence type="ECO:0000313" key="12">
    <source>
        <dbReference type="Proteomes" id="UP000521313"/>
    </source>
</evidence>
<dbReference type="PANTHER" id="PTHR42879:SF2">
    <property type="entry name" value="3-OXOACYL-[ACYL-CARRIER-PROTEIN] REDUCTASE FABG"/>
    <property type="match status" value="1"/>
</dbReference>
<dbReference type="GO" id="GO:0006633">
    <property type="term" value="P:fatty acid biosynthetic process"/>
    <property type="evidence" value="ECO:0007669"/>
    <property type="project" value="UniProtKB-UniPathway"/>
</dbReference>
<keyword evidence="5 9" id="KW-0560">Oxidoreductase</keyword>
<comment type="subunit">
    <text evidence="9">Homotetramer.</text>
</comment>
<dbReference type="InterPro" id="IPR057326">
    <property type="entry name" value="KR_dom"/>
</dbReference>
<dbReference type="NCBIfam" id="TIGR01830">
    <property type="entry name" value="3oxo_ACP_reduc"/>
    <property type="match status" value="1"/>
</dbReference>
<dbReference type="RefSeq" id="WP_425321252.1">
    <property type="nucleotide sequence ID" value="NZ_JACHHD010000007.1"/>
</dbReference>
<keyword evidence="9" id="KW-0276">Fatty acid metabolism</keyword>
<dbReference type="Proteomes" id="UP000521313">
    <property type="component" value="Unassembled WGS sequence"/>
</dbReference>
<dbReference type="NCBIfam" id="NF005559">
    <property type="entry name" value="PRK07231.1"/>
    <property type="match status" value="1"/>
</dbReference>
<reference evidence="11 12" key="1">
    <citation type="submission" date="2020-08" db="EMBL/GenBank/DDBJ databases">
        <title>Genomic Encyclopedia of Type Strains, Phase IV (KMG-IV): sequencing the most valuable type-strain genomes for metagenomic binning, comparative biology and taxonomic classification.</title>
        <authorList>
            <person name="Goeker M."/>
        </authorList>
    </citation>
    <scope>NUCLEOTIDE SEQUENCE [LARGE SCALE GENOMIC DNA]</scope>
    <source>
        <strain evidence="11 12">DSM 26963</strain>
    </source>
</reference>
<accession>A0A7W8D2I2</accession>
<protein>
    <recommendedName>
        <fullName evidence="3 9">3-oxoacyl-[acyl-carrier-protein] reductase</fullName>
        <ecNumber evidence="3 9">1.1.1.100</ecNumber>
    </recommendedName>
</protein>
<dbReference type="Pfam" id="PF13561">
    <property type="entry name" value="adh_short_C2"/>
    <property type="match status" value="1"/>
</dbReference>